<feature type="domain" description="SET" evidence="3">
    <location>
        <begin position="202"/>
        <end position="319"/>
    </location>
</feature>
<feature type="compositionally biased region" description="Basic residues" evidence="1">
    <location>
        <begin position="1"/>
        <end position="10"/>
    </location>
</feature>
<reference evidence="4 5" key="1">
    <citation type="journal article" date="2023" name="Commun. Biol.">
        <title>Reorganization of the ancestral sex-determining regions during the evolution of trioecy in Pleodorina starrii.</title>
        <authorList>
            <person name="Takahashi K."/>
            <person name="Suzuki S."/>
            <person name="Kawai-Toyooka H."/>
            <person name="Yamamoto K."/>
            <person name="Hamaji T."/>
            <person name="Ootsuki R."/>
            <person name="Yamaguchi H."/>
            <person name="Kawachi M."/>
            <person name="Higashiyama T."/>
            <person name="Nozaki H."/>
        </authorList>
    </citation>
    <scope>NUCLEOTIDE SEQUENCE [LARGE SCALE GENOMIC DNA]</scope>
    <source>
        <strain evidence="4 5">NIES-4479</strain>
    </source>
</reference>
<evidence type="ECO:0000259" key="3">
    <source>
        <dbReference type="PROSITE" id="PS50280"/>
    </source>
</evidence>
<evidence type="ECO:0000256" key="1">
    <source>
        <dbReference type="SAM" id="MobiDB-lite"/>
    </source>
</evidence>
<dbReference type="PROSITE" id="PS50280">
    <property type="entry name" value="SET"/>
    <property type="match status" value="1"/>
</dbReference>
<dbReference type="Pfam" id="PF00856">
    <property type="entry name" value="SET"/>
    <property type="match status" value="1"/>
</dbReference>
<sequence length="332" mass="35373">MATRTMRGRGRPTGAGTSLSDTNMHISIKRASFCPNRCGNSVGRHSQGLHIAAAPPTLDTSTTTLQKKSTVESDVLSASGTARPDQLGASASASVRHASSTATQTPERLPTRDPRRLAAFAGALAAVGGLSYTWFSGQATLPPLETVAGPLSAALGFLLVGVPAGLLVTKAVMGDFFHLEVHRGRLYVCAGVPSSGPPLAPGAVEVRPTGDVRGNGAFASARIPAGTHIADYSGDRLDRAAFLERYPDSVGDYAMAIDDEFVLDAAHLAPYTASFHAVHMNHSSTRANVGRYYRRREGRVSFFATRDIEVGEELLYDYGRSYWYGREHLELP</sequence>
<feature type="region of interest" description="Disordered" evidence="1">
    <location>
        <begin position="1"/>
        <end position="21"/>
    </location>
</feature>
<dbReference type="Proteomes" id="UP001165080">
    <property type="component" value="Unassembled WGS sequence"/>
</dbReference>
<dbReference type="SUPFAM" id="SSF82199">
    <property type="entry name" value="SET domain"/>
    <property type="match status" value="1"/>
</dbReference>
<dbReference type="EMBL" id="BRXU01000005">
    <property type="protein sequence ID" value="GLC52256.1"/>
    <property type="molecule type" value="Genomic_DNA"/>
</dbReference>
<proteinExistence type="predicted"/>
<keyword evidence="2" id="KW-0472">Membrane</keyword>
<dbReference type="OrthoDB" id="308383at2759"/>
<name>A0A9W6BHE6_9CHLO</name>
<evidence type="ECO:0000256" key="2">
    <source>
        <dbReference type="SAM" id="Phobius"/>
    </source>
</evidence>
<dbReference type="InterPro" id="IPR001214">
    <property type="entry name" value="SET_dom"/>
</dbReference>
<keyword evidence="2" id="KW-0812">Transmembrane</keyword>
<organism evidence="4 5">
    <name type="scientific">Pleodorina starrii</name>
    <dbReference type="NCBI Taxonomy" id="330485"/>
    <lineage>
        <taxon>Eukaryota</taxon>
        <taxon>Viridiplantae</taxon>
        <taxon>Chlorophyta</taxon>
        <taxon>core chlorophytes</taxon>
        <taxon>Chlorophyceae</taxon>
        <taxon>CS clade</taxon>
        <taxon>Chlamydomonadales</taxon>
        <taxon>Volvocaceae</taxon>
        <taxon>Pleodorina</taxon>
    </lineage>
</organism>
<evidence type="ECO:0000313" key="4">
    <source>
        <dbReference type="EMBL" id="GLC52256.1"/>
    </source>
</evidence>
<dbReference type="SMART" id="SM00317">
    <property type="entry name" value="SET"/>
    <property type="match status" value="1"/>
</dbReference>
<comment type="caution">
    <text evidence="4">The sequence shown here is derived from an EMBL/GenBank/DDBJ whole genome shotgun (WGS) entry which is preliminary data.</text>
</comment>
<dbReference type="AlphaFoldDB" id="A0A9W6BHE6"/>
<keyword evidence="5" id="KW-1185">Reference proteome</keyword>
<dbReference type="Gene3D" id="2.170.270.10">
    <property type="entry name" value="SET domain"/>
    <property type="match status" value="1"/>
</dbReference>
<accession>A0A9W6BHE6</accession>
<keyword evidence="2" id="KW-1133">Transmembrane helix</keyword>
<feature type="transmembrane region" description="Helical" evidence="2">
    <location>
        <begin position="147"/>
        <end position="168"/>
    </location>
</feature>
<feature type="region of interest" description="Disordered" evidence="1">
    <location>
        <begin position="55"/>
        <end position="112"/>
    </location>
</feature>
<feature type="transmembrane region" description="Helical" evidence="2">
    <location>
        <begin position="117"/>
        <end position="135"/>
    </location>
</feature>
<feature type="compositionally biased region" description="Polar residues" evidence="1">
    <location>
        <begin position="58"/>
        <end position="68"/>
    </location>
</feature>
<gene>
    <name evidence="4" type="primary">PLESTMB000724</name>
    <name evidence="4" type="ORF">PLESTB_000601700</name>
</gene>
<dbReference type="InterPro" id="IPR046341">
    <property type="entry name" value="SET_dom_sf"/>
</dbReference>
<evidence type="ECO:0000313" key="5">
    <source>
        <dbReference type="Proteomes" id="UP001165080"/>
    </source>
</evidence>
<feature type="compositionally biased region" description="Low complexity" evidence="1">
    <location>
        <begin position="89"/>
        <end position="102"/>
    </location>
</feature>
<protein>
    <submittedName>
        <fullName evidence="4">mRNA turnover 4</fullName>
    </submittedName>
</protein>